<evidence type="ECO:0000313" key="2">
    <source>
        <dbReference type="Proteomes" id="UP000317778"/>
    </source>
</evidence>
<accession>A0A532V491</accession>
<evidence type="ECO:0008006" key="3">
    <source>
        <dbReference type="Google" id="ProtNLM"/>
    </source>
</evidence>
<protein>
    <recommendedName>
        <fullName evidence="3">Outer membrane protein beta-barrel domain-containing protein</fullName>
    </recommendedName>
</protein>
<comment type="caution">
    <text evidence="1">The sequence shown here is derived from an EMBL/GenBank/DDBJ whole genome shotgun (WGS) entry which is preliminary data.</text>
</comment>
<name>A0A532V491_UNCT6</name>
<dbReference type="AlphaFoldDB" id="A0A532V491"/>
<proteinExistence type="predicted"/>
<sequence length="205" mass="21402">MKKFVLLLALLASVAWGVEVTGVGGLNYQSWDDGNGNIGSGVGLHAGLLGSIGITPSCLPAYIGAETGFLVQSAKYSWETGFGDTDLILKYNNVVIPVLLKGTLKPTGKFHIGAGLGPAFIVHTSGATGIGAGNWDLMVDIPDDDLKTDVGFQIKGDVGIKLIPILWLKPSLTVQLNGNPYSPVTHERQGSETTILFSVGLAVSP</sequence>
<gene>
    <name evidence="1" type="ORF">CEE36_07300</name>
</gene>
<dbReference type="EMBL" id="NJBO01000011">
    <property type="protein sequence ID" value="TKJ42023.1"/>
    <property type="molecule type" value="Genomic_DNA"/>
</dbReference>
<organism evidence="1 2">
    <name type="scientific">candidate division TA06 bacterium B3_TA06</name>
    <dbReference type="NCBI Taxonomy" id="2012487"/>
    <lineage>
        <taxon>Bacteria</taxon>
        <taxon>Bacteria division TA06</taxon>
    </lineage>
</organism>
<dbReference type="Proteomes" id="UP000317778">
    <property type="component" value="Unassembled WGS sequence"/>
</dbReference>
<reference evidence="1 2" key="1">
    <citation type="submission" date="2017-06" db="EMBL/GenBank/DDBJ databases">
        <title>Novel microbial phyla capable of carbon fixation and sulfur reduction in deep-sea sediments.</title>
        <authorList>
            <person name="Huang J."/>
            <person name="Baker B."/>
            <person name="Wang Y."/>
        </authorList>
    </citation>
    <scope>NUCLEOTIDE SEQUENCE [LARGE SCALE GENOMIC DNA]</scope>
    <source>
        <strain evidence="1">B3_TA06</strain>
    </source>
</reference>
<evidence type="ECO:0000313" key="1">
    <source>
        <dbReference type="EMBL" id="TKJ42023.1"/>
    </source>
</evidence>